<dbReference type="PROSITE" id="PS50109">
    <property type="entry name" value="HIS_KIN"/>
    <property type="match status" value="1"/>
</dbReference>
<dbReference type="InterPro" id="IPR005467">
    <property type="entry name" value="His_kinase_dom"/>
</dbReference>
<protein>
    <recommendedName>
        <fullName evidence="2">histidine kinase</fullName>
        <ecNumber evidence="2">2.7.13.3</ecNumber>
    </recommendedName>
</protein>
<feature type="domain" description="Histidine kinase" evidence="10">
    <location>
        <begin position="202"/>
        <end position="417"/>
    </location>
</feature>
<dbReference type="SMART" id="SM00387">
    <property type="entry name" value="HATPase_c"/>
    <property type="match status" value="1"/>
</dbReference>
<dbReference type="NCBIfam" id="TIGR00229">
    <property type="entry name" value="sensory_box"/>
    <property type="match status" value="1"/>
</dbReference>
<evidence type="ECO:0000256" key="2">
    <source>
        <dbReference type="ARBA" id="ARBA00012438"/>
    </source>
</evidence>
<keyword evidence="9" id="KW-0472">Membrane</keyword>
<evidence type="ECO:0000256" key="9">
    <source>
        <dbReference type="SAM" id="Phobius"/>
    </source>
</evidence>
<dbReference type="PANTHER" id="PTHR43065">
    <property type="entry name" value="SENSOR HISTIDINE KINASE"/>
    <property type="match status" value="1"/>
</dbReference>
<dbReference type="Pfam" id="PF02518">
    <property type="entry name" value="HATPase_c"/>
    <property type="match status" value="1"/>
</dbReference>
<evidence type="ECO:0000256" key="7">
    <source>
        <dbReference type="ARBA" id="ARBA00022840"/>
    </source>
</evidence>
<keyword evidence="6" id="KW-0418">Kinase</keyword>
<dbReference type="EC" id="2.7.13.3" evidence="2"/>
<dbReference type="InterPro" id="IPR000700">
    <property type="entry name" value="PAS-assoc_C"/>
</dbReference>
<evidence type="ECO:0000256" key="6">
    <source>
        <dbReference type="ARBA" id="ARBA00022777"/>
    </source>
</evidence>
<dbReference type="PRINTS" id="PR00344">
    <property type="entry name" value="BCTRLSENSOR"/>
</dbReference>
<dbReference type="Pfam" id="PF08448">
    <property type="entry name" value="PAS_4"/>
    <property type="match status" value="1"/>
</dbReference>
<name>A0ABV8T410_9GAMM</name>
<keyword evidence="8" id="KW-0902">Two-component regulatory system</keyword>
<dbReference type="SUPFAM" id="SSF55785">
    <property type="entry name" value="PYP-like sensor domain (PAS domain)"/>
    <property type="match status" value="1"/>
</dbReference>
<dbReference type="RefSeq" id="WP_380604218.1">
    <property type="nucleotide sequence ID" value="NZ_JBHSDU010000015.1"/>
</dbReference>
<evidence type="ECO:0000256" key="1">
    <source>
        <dbReference type="ARBA" id="ARBA00000085"/>
    </source>
</evidence>
<dbReference type="Proteomes" id="UP001595904">
    <property type="component" value="Unassembled WGS sequence"/>
</dbReference>
<reference evidence="13" key="1">
    <citation type="journal article" date="2019" name="Int. J. Syst. Evol. Microbiol.">
        <title>The Global Catalogue of Microorganisms (GCM) 10K type strain sequencing project: providing services to taxonomists for standard genome sequencing and annotation.</title>
        <authorList>
            <consortium name="The Broad Institute Genomics Platform"/>
            <consortium name="The Broad Institute Genome Sequencing Center for Infectious Disease"/>
            <person name="Wu L."/>
            <person name="Ma J."/>
        </authorList>
    </citation>
    <scope>NUCLEOTIDE SEQUENCE [LARGE SCALE GENOMIC DNA]</scope>
    <source>
        <strain evidence="13">CGMCC 1.10759</strain>
    </source>
</reference>
<comment type="catalytic activity">
    <reaction evidence="1">
        <text>ATP + protein L-histidine = ADP + protein N-phospho-L-histidine.</text>
        <dbReference type="EC" id="2.7.13.3"/>
    </reaction>
</comment>
<evidence type="ECO:0000313" key="13">
    <source>
        <dbReference type="Proteomes" id="UP001595904"/>
    </source>
</evidence>
<dbReference type="InterPro" id="IPR004358">
    <property type="entry name" value="Sig_transdc_His_kin-like_C"/>
</dbReference>
<keyword evidence="4" id="KW-0808">Transferase</keyword>
<dbReference type="PANTHER" id="PTHR43065:SF10">
    <property type="entry name" value="PEROXIDE STRESS-ACTIVATED HISTIDINE KINASE MAK3"/>
    <property type="match status" value="1"/>
</dbReference>
<evidence type="ECO:0000256" key="4">
    <source>
        <dbReference type="ARBA" id="ARBA00022679"/>
    </source>
</evidence>
<dbReference type="InterPro" id="IPR036890">
    <property type="entry name" value="HATPase_C_sf"/>
</dbReference>
<proteinExistence type="predicted"/>
<dbReference type="Gene3D" id="1.10.287.130">
    <property type="match status" value="1"/>
</dbReference>
<dbReference type="InterPro" id="IPR003594">
    <property type="entry name" value="HATPase_dom"/>
</dbReference>
<dbReference type="InterPro" id="IPR013656">
    <property type="entry name" value="PAS_4"/>
</dbReference>
<dbReference type="Gene3D" id="3.30.565.10">
    <property type="entry name" value="Histidine kinase-like ATPase, C-terminal domain"/>
    <property type="match status" value="1"/>
</dbReference>
<keyword evidence="9" id="KW-0812">Transmembrane</keyword>
<dbReference type="InterPro" id="IPR000014">
    <property type="entry name" value="PAS"/>
</dbReference>
<dbReference type="EMBL" id="JBHSDU010000015">
    <property type="protein sequence ID" value="MFC4313683.1"/>
    <property type="molecule type" value="Genomic_DNA"/>
</dbReference>
<keyword evidence="5" id="KW-0547">Nucleotide-binding</keyword>
<dbReference type="PROSITE" id="PS50113">
    <property type="entry name" value="PAC"/>
    <property type="match status" value="1"/>
</dbReference>
<dbReference type="SMART" id="SM00086">
    <property type="entry name" value="PAC"/>
    <property type="match status" value="1"/>
</dbReference>
<accession>A0ABV8T410</accession>
<dbReference type="CDD" id="cd00075">
    <property type="entry name" value="HATPase"/>
    <property type="match status" value="1"/>
</dbReference>
<keyword evidence="7" id="KW-0067">ATP-binding</keyword>
<evidence type="ECO:0000313" key="12">
    <source>
        <dbReference type="EMBL" id="MFC4313683.1"/>
    </source>
</evidence>
<dbReference type="CDD" id="cd00082">
    <property type="entry name" value="HisKA"/>
    <property type="match status" value="1"/>
</dbReference>
<feature type="domain" description="PAC" evidence="11">
    <location>
        <begin position="134"/>
        <end position="186"/>
    </location>
</feature>
<sequence>MAIDLHGWEVWLVSSVILACGLFVARLAAKHRQRARVLAGRLRQSRLALKRARAQLRARTERQKLTLRASNDVILYWNAHSGLVRWSANGQRFFGAPPRPTNVWRLLQRCVDEQDRERVRHELQRFLAGREAVWEHEFTLQVPNGTRVPVRVRAVLVREASGKPRKMVGALSDMTDSWAARDAARALARAARLATIGEVTAGITHEVTQPLGAILNNAETGLFLLQQKRPPLETIRTILEDIRNDDLRASQVVRRTRALLQNRAMVREPVNLNKVLAEAVDLLWMQARRRGIELSLSQGSIPSISADSVHLQQVIINLIGNALDATEVDITGTKRVDVLSDHTDGCVRVSVRDSGCGIAPEHLETIFESFHSGKADGLGLGLSIARAIVKAHGGRIFAENNQHGPGATVSFEIPEPVDAATPFSSAPIRWVRQAAD</sequence>
<dbReference type="InterPro" id="IPR035965">
    <property type="entry name" value="PAS-like_dom_sf"/>
</dbReference>
<evidence type="ECO:0000256" key="3">
    <source>
        <dbReference type="ARBA" id="ARBA00022553"/>
    </source>
</evidence>
<organism evidence="12 13">
    <name type="scientific">Steroidobacter flavus</name>
    <dbReference type="NCBI Taxonomy" id="1842136"/>
    <lineage>
        <taxon>Bacteria</taxon>
        <taxon>Pseudomonadati</taxon>
        <taxon>Pseudomonadota</taxon>
        <taxon>Gammaproteobacteria</taxon>
        <taxon>Steroidobacterales</taxon>
        <taxon>Steroidobacteraceae</taxon>
        <taxon>Steroidobacter</taxon>
    </lineage>
</organism>
<comment type="caution">
    <text evidence="12">The sequence shown here is derived from an EMBL/GenBank/DDBJ whole genome shotgun (WGS) entry which is preliminary data.</text>
</comment>
<evidence type="ECO:0000259" key="10">
    <source>
        <dbReference type="PROSITE" id="PS50109"/>
    </source>
</evidence>
<gene>
    <name evidence="12" type="ORF">ACFPN2_31710</name>
</gene>
<evidence type="ECO:0000256" key="5">
    <source>
        <dbReference type="ARBA" id="ARBA00022741"/>
    </source>
</evidence>
<dbReference type="Gene3D" id="3.30.450.20">
    <property type="entry name" value="PAS domain"/>
    <property type="match status" value="1"/>
</dbReference>
<dbReference type="InterPro" id="IPR003661">
    <property type="entry name" value="HisK_dim/P_dom"/>
</dbReference>
<evidence type="ECO:0000256" key="8">
    <source>
        <dbReference type="ARBA" id="ARBA00023012"/>
    </source>
</evidence>
<evidence type="ECO:0000259" key="11">
    <source>
        <dbReference type="PROSITE" id="PS50113"/>
    </source>
</evidence>
<feature type="transmembrane region" description="Helical" evidence="9">
    <location>
        <begin position="12"/>
        <end position="29"/>
    </location>
</feature>
<keyword evidence="9" id="KW-1133">Transmembrane helix</keyword>
<dbReference type="SUPFAM" id="SSF55874">
    <property type="entry name" value="ATPase domain of HSP90 chaperone/DNA topoisomerase II/histidine kinase"/>
    <property type="match status" value="1"/>
</dbReference>
<dbReference type="InterPro" id="IPR001610">
    <property type="entry name" value="PAC"/>
</dbReference>
<keyword evidence="3" id="KW-0597">Phosphoprotein</keyword>
<keyword evidence="13" id="KW-1185">Reference proteome</keyword>